<evidence type="ECO:0000313" key="2">
    <source>
        <dbReference type="Proteomes" id="UP001218071"/>
    </source>
</evidence>
<gene>
    <name evidence="1" type="ORF">CJEDD_11930</name>
</gene>
<reference evidence="1 2" key="1">
    <citation type="submission" date="2020-10" db="EMBL/GenBank/DDBJ databases">
        <title>Complete genome sequence of Corynebacterium jeddahense DSM 45997, type strain of Corynebacterium jeddahense.</title>
        <authorList>
            <person name="Busche T."/>
            <person name="Kalinowski J."/>
            <person name="Ruckert C."/>
        </authorList>
    </citation>
    <scope>NUCLEOTIDE SEQUENCE [LARGE SCALE GENOMIC DNA]</scope>
    <source>
        <strain evidence="1 2">DSM 45997</strain>
    </source>
</reference>
<name>A0ABY7UMM5_9CORY</name>
<sequence length="120" mass="13778">MGEPWNVDKPLRKDEERRAAQVEIDAIVALSLGVTADELCMIYRTQFPVMRRYDQEDRFDANGRKVPKEIVKADAKLKDGAELSVADRTWAHPQSGVEYVYEYPFRQLDREAYAGGVQEV</sequence>
<protein>
    <submittedName>
        <fullName evidence="1">Uncharacterized protein</fullName>
    </submittedName>
</protein>
<proteinExistence type="predicted"/>
<keyword evidence="2" id="KW-1185">Reference proteome</keyword>
<dbReference type="EMBL" id="CP063194">
    <property type="protein sequence ID" value="WCZ39952.1"/>
    <property type="molecule type" value="Genomic_DNA"/>
</dbReference>
<dbReference type="RefSeq" id="WP_042408566.1">
    <property type="nucleotide sequence ID" value="NZ_CBYN010000087.1"/>
</dbReference>
<dbReference type="Proteomes" id="UP001218071">
    <property type="component" value="Chromosome"/>
</dbReference>
<organism evidence="1 2">
    <name type="scientific">Corynebacterium jeddahense</name>
    <dbReference type="NCBI Taxonomy" id="1414719"/>
    <lineage>
        <taxon>Bacteria</taxon>
        <taxon>Bacillati</taxon>
        <taxon>Actinomycetota</taxon>
        <taxon>Actinomycetes</taxon>
        <taxon>Mycobacteriales</taxon>
        <taxon>Corynebacteriaceae</taxon>
        <taxon>Corynebacterium</taxon>
    </lineage>
</organism>
<accession>A0ABY7UMM5</accession>
<evidence type="ECO:0000313" key="1">
    <source>
        <dbReference type="EMBL" id="WCZ39952.1"/>
    </source>
</evidence>